<comment type="caution">
    <text evidence="1">The sequence shown here is derived from an EMBL/GenBank/DDBJ whole genome shotgun (WGS) entry which is preliminary data.</text>
</comment>
<proteinExistence type="predicted"/>
<dbReference type="STRING" id="411467.BACCAP_00377"/>
<reference evidence="1 2" key="1">
    <citation type="submission" date="2007-04" db="EMBL/GenBank/DDBJ databases">
        <authorList>
            <person name="Fulton L."/>
            <person name="Clifton S."/>
            <person name="Fulton B."/>
            <person name="Xu J."/>
            <person name="Minx P."/>
            <person name="Pepin K.H."/>
            <person name="Johnson M."/>
            <person name="Thiruvilangam P."/>
            <person name="Bhonagiri V."/>
            <person name="Nash W.E."/>
            <person name="Mardis E.R."/>
            <person name="Wilson R.K."/>
        </authorList>
    </citation>
    <scope>NUCLEOTIDE SEQUENCE [LARGE SCALE GENOMIC DNA]</scope>
    <source>
        <strain evidence="1 2">ATCC 29799</strain>
    </source>
</reference>
<dbReference type="Proteomes" id="UP000003639">
    <property type="component" value="Unassembled WGS sequence"/>
</dbReference>
<dbReference type="EMBL" id="AAXG02000004">
    <property type="protein sequence ID" value="EDN01712.1"/>
    <property type="molecule type" value="Genomic_DNA"/>
</dbReference>
<reference evidence="1 2" key="2">
    <citation type="submission" date="2007-06" db="EMBL/GenBank/DDBJ databases">
        <title>Draft genome sequence of Pseudoflavonifractor capillosus ATCC 29799.</title>
        <authorList>
            <person name="Sudarsanam P."/>
            <person name="Ley R."/>
            <person name="Guruge J."/>
            <person name="Turnbaugh P.J."/>
            <person name="Mahowald M."/>
            <person name="Liep D."/>
            <person name="Gordon J."/>
        </authorList>
    </citation>
    <scope>NUCLEOTIDE SEQUENCE [LARGE SCALE GENOMIC DNA]</scope>
    <source>
        <strain evidence="1 2">ATCC 29799</strain>
    </source>
</reference>
<name>A6NQA7_9FIRM</name>
<evidence type="ECO:0000313" key="2">
    <source>
        <dbReference type="Proteomes" id="UP000003639"/>
    </source>
</evidence>
<dbReference type="AlphaFoldDB" id="A6NQA7"/>
<accession>A6NQA7</accession>
<evidence type="ECO:0000313" key="1">
    <source>
        <dbReference type="EMBL" id="EDN01712.1"/>
    </source>
</evidence>
<organism evidence="1 2">
    <name type="scientific">Pseudoflavonifractor capillosus ATCC 29799</name>
    <dbReference type="NCBI Taxonomy" id="411467"/>
    <lineage>
        <taxon>Bacteria</taxon>
        <taxon>Bacillati</taxon>
        <taxon>Bacillota</taxon>
        <taxon>Clostridia</taxon>
        <taxon>Eubacteriales</taxon>
        <taxon>Oscillospiraceae</taxon>
        <taxon>Pseudoflavonifractor</taxon>
    </lineage>
</organism>
<protein>
    <submittedName>
        <fullName evidence="1">Uncharacterized protein</fullName>
    </submittedName>
</protein>
<sequence length="65" mass="7620">MFSRHYYNIDVRSFQLILPMFHVKHAPTLFVKEVKKPGVFHVKHSGQRGCLADGGERWGWVECFT</sequence>
<keyword evidence="2" id="KW-1185">Reference proteome</keyword>
<gene>
    <name evidence="1" type="ORF">BACCAP_00377</name>
</gene>